<evidence type="ECO:0000313" key="8">
    <source>
        <dbReference type="Proteomes" id="UP000030145"/>
    </source>
</evidence>
<sequence>MTPTNLMTILAGIAGMILVVSLCTVLYRVTTTHNDARRAVLGDMLFMTMAALFLCYSLTHRTSITYEVALFAGLFGPLSTYAYARIITRGRR</sequence>
<feature type="transmembrane region" description="Helical" evidence="6">
    <location>
        <begin position="65"/>
        <end position="84"/>
    </location>
</feature>
<keyword evidence="2" id="KW-1003">Cell membrane</keyword>
<protein>
    <submittedName>
        <fullName evidence="7">Cation:proton antiporter</fullName>
    </submittedName>
</protein>
<comment type="subcellular location">
    <subcellularLocation>
        <location evidence="1">Cell membrane</location>
        <topology evidence="1">Multi-pass membrane protein</topology>
    </subcellularLocation>
</comment>
<name>A0A0A2DL81_9CORY</name>
<keyword evidence="3 6" id="KW-0812">Transmembrane</keyword>
<dbReference type="GO" id="GO:0015075">
    <property type="term" value="F:monoatomic ion transmembrane transporter activity"/>
    <property type="evidence" value="ECO:0007669"/>
    <property type="project" value="InterPro"/>
</dbReference>
<reference evidence="7 8" key="1">
    <citation type="submission" date="2014-10" db="EMBL/GenBank/DDBJ databases">
        <title>Whole Genome sequence of Corynebacterium auriscanis strain CIP 106629.</title>
        <authorList>
            <person name="Hassan S.S."/>
            <person name="Jamal S.B."/>
            <person name="Tiwari S."/>
            <person name="Oliveira L.D.C."/>
            <person name="Souza F."/>
            <person name="Mariano D.C."/>
            <person name="Almeida S."/>
            <person name="Dorella F."/>
            <person name="Pereira F."/>
            <person name="Carvalho A."/>
            <person name="Leal C.A."/>
            <person name="Soares S.D.C."/>
            <person name="Figueiredo H.C."/>
            <person name="Silva A."/>
            <person name="Azevedo V.A."/>
        </authorList>
    </citation>
    <scope>NUCLEOTIDE SEQUENCE [LARGE SCALE GENOMIC DNA]</scope>
    <source>
        <strain evidence="7 8">CIP 106629</strain>
    </source>
</reference>
<keyword evidence="5 6" id="KW-0472">Membrane</keyword>
<proteinExistence type="predicted"/>
<gene>
    <name evidence="7" type="ORF">MA47_05780</name>
</gene>
<evidence type="ECO:0000256" key="6">
    <source>
        <dbReference type="SAM" id="Phobius"/>
    </source>
</evidence>
<dbReference type="Pfam" id="PF04066">
    <property type="entry name" value="MrpF_PhaF"/>
    <property type="match status" value="1"/>
</dbReference>
<dbReference type="Proteomes" id="UP000030145">
    <property type="component" value="Unassembled WGS sequence"/>
</dbReference>
<organism evidence="7 8">
    <name type="scientific">Corynebacterium auriscanis</name>
    <dbReference type="NCBI Taxonomy" id="99807"/>
    <lineage>
        <taxon>Bacteria</taxon>
        <taxon>Bacillati</taxon>
        <taxon>Actinomycetota</taxon>
        <taxon>Actinomycetes</taxon>
        <taxon>Mycobacteriales</taxon>
        <taxon>Corynebacteriaceae</taxon>
        <taxon>Corynebacterium</taxon>
    </lineage>
</organism>
<evidence type="ECO:0000256" key="2">
    <source>
        <dbReference type="ARBA" id="ARBA00022475"/>
    </source>
</evidence>
<keyword evidence="4 6" id="KW-1133">Transmembrane helix</keyword>
<comment type="caution">
    <text evidence="7">The sequence shown here is derived from an EMBL/GenBank/DDBJ whole genome shotgun (WGS) entry which is preliminary data.</text>
</comment>
<evidence type="ECO:0000256" key="5">
    <source>
        <dbReference type="ARBA" id="ARBA00023136"/>
    </source>
</evidence>
<dbReference type="EMBL" id="JRVJ01000007">
    <property type="protein sequence ID" value="KGM18704.1"/>
    <property type="molecule type" value="Genomic_DNA"/>
</dbReference>
<evidence type="ECO:0000256" key="4">
    <source>
        <dbReference type="ARBA" id="ARBA00022989"/>
    </source>
</evidence>
<dbReference type="GeneID" id="300553800"/>
<keyword evidence="8" id="KW-1185">Reference proteome</keyword>
<feature type="transmembrane region" description="Helical" evidence="6">
    <location>
        <begin position="39"/>
        <end position="59"/>
    </location>
</feature>
<evidence type="ECO:0000256" key="3">
    <source>
        <dbReference type="ARBA" id="ARBA00022692"/>
    </source>
</evidence>
<evidence type="ECO:0000256" key="1">
    <source>
        <dbReference type="ARBA" id="ARBA00004651"/>
    </source>
</evidence>
<dbReference type="GO" id="GO:0005886">
    <property type="term" value="C:plasma membrane"/>
    <property type="evidence" value="ECO:0007669"/>
    <property type="project" value="UniProtKB-SubCell"/>
</dbReference>
<accession>A0A0A2DL81</accession>
<evidence type="ECO:0000313" key="7">
    <source>
        <dbReference type="EMBL" id="KGM18704.1"/>
    </source>
</evidence>
<dbReference type="InterPro" id="IPR007208">
    <property type="entry name" value="MrpF/PhaF-like"/>
</dbReference>
<dbReference type="RefSeq" id="WP_035114273.1">
    <property type="nucleotide sequence ID" value="NZ_CP047046.1"/>
</dbReference>
<feature type="transmembrane region" description="Helical" evidence="6">
    <location>
        <begin position="6"/>
        <end position="27"/>
    </location>
</feature>
<dbReference type="NCBIfam" id="NF009255">
    <property type="entry name" value="PRK12612.1-3"/>
    <property type="match status" value="1"/>
</dbReference>
<dbReference type="AlphaFoldDB" id="A0A0A2DL81"/>